<dbReference type="PANTHER" id="PTHR11361:SF34">
    <property type="entry name" value="DNA MISMATCH REPAIR PROTEIN MSH1, MITOCHONDRIAL"/>
    <property type="match status" value="1"/>
</dbReference>
<dbReference type="RefSeq" id="WP_215872144.1">
    <property type="nucleotide sequence ID" value="NZ_JAAXYO010000036.1"/>
</dbReference>
<dbReference type="AlphaFoldDB" id="A0AAE3CIW8"/>
<keyword evidence="3" id="KW-0238">DNA-binding</keyword>
<proteinExistence type="predicted"/>
<dbReference type="GO" id="GO:0006298">
    <property type="term" value="P:mismatch repair"/>
    <property type="evidence" value="ECO:0007669"/>
    <property type="project" value="InterPro"/>
</dbReference>
<evidence type="ECO:0000259" key="4">
    <source>
        <dbReference type="SMART" id="SM00534"/>
    </source>
</evidence>
<evidence type="ECO:0000256" key="2">
    <source>
        <dbReference type="ARBA" id="ARBA00022840"/>
    </source>
</evidence>
<dbReference type="SMART" id="SM00534">
    <property type="entry name" value="MUTSac"/>
    <property type="match status" value="1"/>
</dbReference>
<dbReference type="PANTHER" id="PTHR11361">
    <property type="entry name" value="DNA MISMATCH REPAIR PROTEIN MUTS FAMILY MEMBER"/>
    <property type="match status" value="1"/>
</dbReference>
<dbReference type="SUPFAM" id="SSF52540">
    <property type="entry name" value="P-loop containing nucleoside triphosphate hydrolases"/>
    <property type="match status" value="1"/>
</dbReference>
<sequence>MLPHLLDPEKSLAAFPASVQEQHLVEDLGLAPLFTAMAEDDDERREIVERVILRWRCRDAATVRYRQEALTDLSAQPERAEAIFAIAQNSLDLPGQSHQFLLFSKSPSRRLRANTALMQELLRQLQALRDLGSATFHSDALRKLFSRLQQEIDESFLQAAQEALAALQLDEGVRSTAGADATGRCVPEALHGGIGNQGWLGKLWRTQHEDAGFSIADRDETGQTALGKLREQLLTQTAQVLDDAVARVLQFFRLLRDELHFYLAAITLQQKLRQQGLSCCLPEVQEGGGLLNATGLYSPLLPLRGESSVSNDIAARHTPLIIITGANRGGKSTLLRAIGISQLWAESGLYSFAKTVRTGLCQGIFSHFQQEEDAKLQHGKFAEELQRMQDIAAELRTGSLILFNESFAATNEQEGSEIARQITLALRDAGVRVIFVTHLYSFAKNLFNKEGENILFLRASAEPEAQRFQLLPGAPQASSFAREIYQEIF</sequence>
<gene>
    <name evidence="5" type="ORF">HFQ13_03010</name>
</gene>
<dbReference type="GO" id="GO:0030983">
    <property type="term" value="F:mismatched DNA binding"/>
    <property type="evidence" value="ECO:0007669"/>
    <property type="project" value="InterPro"/>
</dbReference>
<feature type="domain" description="DNA mismatch repair proteins mutS family" evidence="4">
    <location>
        <begin position="318"/>
        <end position="486"/>
    </location>
</feature>
<dbReference type="Gene3D" id="3.40.50.300">
    <property type="entry name" value="P-loop containing nucleotide triphosphate hydrolases"/>
    <property type="match status" value="1"/>
</dbReference>
<evidence type="ECO:0000256" key="1">
    <source>
        <dbReference type="ARBA" id="ARBA00022741"/>
    </source>
</evidence>
<keyword evidence="6" id="KW-1185">Reference proteome</keyword>
<name>A0AAE3CIW8_9PROT</name>
<evidence type="ECO:0000313" key="5">
    <source>
        <dbReference type="EMBL" id="MBU2787191.1"/>
    </source>
</evidence>
<dbReference type="InterPro" id="IPR027417">
    <property type="entry name" value="P-loop_NTPase"/>
</dbReference>
<accession>A0AAE3CIW8</accession>
<evidence type="ECO:0000256" key="3">
    <source>
        <dbReference type="ARBA" id="ARBA00023125"/>
    </source>
</evidence>
<dbReference type="GO" id="GO:0005829">
    <property type="term" value="C:cytosol"/>
    <property type="evidence" value="ECO:0007669"/>
    <property type="project" value="TreeGrafter"/>
</dbReference>
<dbReference type="Proteomes" id="UP001197378">
    <property type="component" value="Unassembled WGS sequence"/>
</dbReference>
<evidence type="ECO:0000313" key="6">
    <source>
        <dbReference type="Proteomes" id="UP001197378"/>
    </source>
</evidence>
<dbReference type="EMBL" id="JAAXYO010000036">
    <property type="protein sequence ID" value="MBU2787191.1"/>
    <property type="molecule type" value="Genomic_DNA"/>
</dbReference>
<dbReference type="InterPro" id="IPR000432">
    <property type="entry name" value="DNA_mismatch_repair_MutS_C"/>
</dbReference>
<dbReference type="GO" id="GO:0140664">
    <property type="term" value="F:ATP-dependent DNA damage sensor activity"/>
    <property type="evidence" value="ECO:0007669"/>
    <property type="project" value="InterPro"/>
</dbReference>
<reference evidence="5" key="1">
    <citation type="journal article" date="2021" name="ISME J.">
        <title>Genomic evolution of the class Acidithiobacillia: deep-branching Proteobacteria living in extreme acidic conditions.</title>
        <authorList>
            <person name="Moya-Beltran A."/>
            <person name="Beard S."/>
            <person name="Rojas-Villalobos C."/>
            <person name="Issotta F."/>
            <person name="Gallardo Y."/>
            <person name="Ulloa R."/>
            <person name="Giaveno A."/>
            <person name="Degli Esposti M."/>
            <person name="Johnson D.B."/>
            <person name="Quatrini R."/>
        </authorList>
    </citation>
    <scope>NUCLEOTIDE SEQUENCE</scope>
    <source>
        <strain evidence="5">VAN18-1</strain>
    </source>
</reference>
<keyword evidence="1" id="KW-0547">Nucleotide-binding</keyword>
<protein>
    <recommendedName>
        <fullName evidence="4">DNA mismatch repair proteins mutS family domain-containing protein</fullName>
    </recommendedName>
</protein>
<comment type="caution">
    <text evidence="5">The sequence shown here is derived from an EMBL/GenBank/DDBJ whole genome shotgun (WGS) entry which is preliminary data.</text>
</comment>
<organism evidence="5 6">
    <name type="scientific">Igneacidithiobacillus copahuensis</name>
    <dbReference type="NCBI Taxonomy" id="2724909"/>
    <lineage>
        <taxon>Bacteria</taxon>
        <taxon>Pseudomonadati</taxon>
        <taxon>Pseudomonadota</taxon>
        <taxon>Acidithiobacillia</taxon>
        <taxon>Acidithiobacillales</taxon>
        <taxon>Acidithiobacillaceae</taxon>
        <taxon>Igneacidithiobacillus</taxon>
    </lineage>
</organism>
<keyword evidence="2" id="KW-0067">ATP-binding</keyword>
<dbReference type="InterPro" id="IPR045076">
    <property type="entry name" value="MutS"/>
</dbReference>
<dbReference type="Pfam" id="PF00488">
    <property type="entry name" value="MutS_V"/>
    <property type="match status" value="1"/>
</dbReference>
<dbReference type="GO" id="GO:0005524">
    <property type="term" value="F:ATP binding"/>
    <property type="evidence" value="ECO:0007669"/>
    <property type="project" value="UniProtKB-KW"/>
</dbReference>